<proteinExistence type="predicted"/>
<dbReference type="PANTHER" id="PTHR45947">
    <property type="entry name" value="SULFOQUINOVOSYL TRANSFERASE SQD2"/>
    <property type="match status" value="1"/>
</dbReference>
<feature type="domain" description="Glycosyl transferase family 1" evidence="1">
    <location>
        <begin position="187"/>
        <end position="332"/>
    </location>
</feature>
<feature type="domain" description="Glycosyltransferase subfamily 4-like N-terminal" evidence="2">
    <location>
        <begin position="35"/>
        <end position="175"/>
    </location>
</feature>
<dbReference type="PANTHER" id="PTHR45947:SF3">
    <property type="entry name" value="SULFOQUINOVOSYL TRANSFERASE SQD2"/>
    <property type="match status" value="1"/>
</dbReference>
<reference evidence="3" key="1">
    <citation type="journal article" date="2022" name="Front. Microbiol.">
        <title>New perspectives on an old grouping: The genomic and phenotypic variability of Oxalobacter formigenes and the implications for calcium oxalate stone prevention.</title>
        <authorList>
            <person name="Chmiel J.A."/>
            <person name="Carr C."/>
            <person name="Stuivenberg G.A."/>
            <person name="Venema R."/>
            <person name="Chanyi R.M."/>
            <person name="Al K.F."/>
            <person name="Giguere D."/>
            <person name="Say H."/>
            <person name="Akouris P.P."/>
            <person name="Dominguez Romero S.A."/>
            <person name="Kwong A."/>
            <person name="Tai V."/>
            <person name="Koval S.F."/>
            <person name="Razvi H."/>
            <person name="Bjazevic J."/>
            <person name="Burton J.P."/>
        </authorList>
    </citation>
    <scope>NUCLEOTIDE SEQUENCE</scope>
    <source>
        <strain evidence="3">WoOx3</strain>
    </source>
</reference>
<protein>
    <submittedName>
        <fullName evidence="3">Glycosyltransferase</fullName>
        <ecNumber evidence="3">2.4.-.-</ecNumber>
    </submittedName>
</protein>
<dbReference type="KEGG" id="ovb:NB640_08915"/>
<keyword evidence="3" id="KW-0808">Transferase</keyword>
<dbReference type="InterPro" id="IPR050194">
    <property type="entry name" value="Glycosyltransferase_grp1"/>
</dbReference>
<gene>
    <name evidence="3" type="ORF">NB640_08915</name>
</gene>
<evidence type="ECO:0000259" key="1">
    <source>
        <dbReference type="Pfam" id="PF00534"/>
    </source>
</evidence>
<evidence type="ECO:0000313" key="4">
    <source>
        <dbReference type="Proteomes" id="UP001156215"/>
    </source>
</evidence>
<dbReference type="InterPro" id="IPR001296">
    <property type="entry name" value="Glyco_trans_1"/>
</dbReference>
<dbReference type="EC" id="2.4.-.-" evidence="3"/>
<dbReference type="EMBL" id="CP098242">
    <property type="protein sequence ID" value="WAW09369.1"/>
    <property type="molecule type" value="Genomic_DNA"/>
</dbReference>
<keyword evidence="4" id="KW-1185">Reference proteome</keyword>
<sequence>MHLIDISQCYVPECRKIRSYFTAKSKWLSGFSHVRHTLVVPGFTSPCENGKMVRIPSIRIPFFPGFRLSRSRKSIEFLIKSMHPDCIEVSDPFQFARAAVNIRQESNILIGAFCHFHPAYITPWRLGSEKQAIRKLIQLYSHFDLVFASSMSLLEKFHEYGLKQIRYLPPGIDTAVFHPDTMDCAMRDRLGLKEKTRLLAYVEYTPGHKNREVLFEAMQRLDDRYHLLVIGSNPKNINNDRVSYFYFHQQTHPPEMLATLIASCDVLIHPELHQNYPLSILEAMSCGLPVVGFDSGSFKEFVDEHNGICVDAICPQKLAEGIALAYEKGIMSMGSAARKRAEKNHDWQDLLARWRADYVSLLASKGNYPKDPPGYQEPPSPPILH</sequence>
<evidence type="ECO:0000313" key="3">
    <source>
        <dbReference type="EMBL" id="WAW09369.1"/>
    </source>
</evidence>
<keyword evidence="3" id="KW-0328">Glycosyltransferase</keyword>
<dbReference type="SUPFAM" id="SSF53756">
    <property type="entry name" value="UDP-Glycosyltransferase/glycogen phosphorylase"/>
    <property type="match status" value="1"/>
</dbReference>
<evidence type="ECO:0000259" key="2">
    <source>
        <dbReference type="Pfam" id="PF13439"/>
    </source>
</evidence>
<accession>A0A9E9LXR5</accession>
<dbReference type="Gene3D" id="3.40.50.2000">
    <property type="entry name" value="Glycogen Phosphorylase B"/>
    <property type="match status" value="2"/>
</dbReference>
<dbReference type="AlphaFoldDB" id="A0A9E9LXR5"/>
<name>A0A9E9LXR5_9BURK</name>
<dbReference type="InterPro" id="IPR028098">
    <property type="entry name" value="Glyco_trans_4-like_N"/>
</dbReference>
<dbReference type="Pfam" id="PF00534">
    <property type="entry name" value="Glycos_transf_1"/>
    <property type="match status" value="1"/>
</dbReference>
<dbReference type="Pfam" id="PF13439">
    <property type="entry name" value="Glyco_transf_4"/>
    <property type="match status" value="1"/>
</dbReference>
<dbReference type="GO" id="GO:0016757">
    <property type="term" value="F:glycosyltransferase activity"/>
    <property type="evidence" value="ECO:0007669"/>
    <property type="project" value="UniProtKB-KW"/>
</dbReference>
<dbReference type="Proteomes" id="UP001156215">
    <property type="component" value="Chromosome"/>
</dbReference>
<dbReference type="RefSeq" id="WP_269308367.1">
    <property type="nucleotide sequence ID" value="NZ_CP098242.1"/>
</dbReference>
<organism evidence="3 4">
    <name type="scientific">Oxalobacter vibrioformis</name>
    <dbReference type="NCBI Taxonomy" id="933080"/>
    <lineage>
        <taxon>Bacteria</taxon>
        <taxon>Pseudomonadati</taxon>
        <taxon>Pseudomonadota</taxon>
        <taxon>Betaproteobacteria</taxon>
        <taxon>Burkholderiales</taxon>
        <taxon>Oxalobacteraceae</taxon>
        <taxon>Oxalobacter</taxon>
    </lineage>
</organism>